<accession>A0ABT6ZRW9</accession>
<keyword evidence="3" id="KW-0238">DNA-binding</keyword>
<evidence type="ECO:0000313" key="7">
    <source>
        <dbReference type="Proteomes" id="UP001214441"/>
    </source>
</evidence>
<evidence type="ECO:0000313" key="6">
    <source>
        <dbReference type="EMBL" id="MDJ1131529.1"/>
    </source>
</evidence>
<dbReference type="PANTHER" id="PTHR30346">
    <property type="entry name" value="TRANSCRIPTIONAL DUAL REGULATOR HCAR-RELATED"/>
    <property type="match status" value="1"/>
</dbReference>
<keyword evidence="4" id="KW-0804">Transcription</keyword>
<keyword evidence="7" id="KW-1185">Reference proteome</keyword>
<reference evidence="6 7" key="1">
    <citation type="submission" date="2023-05" db="EMBL/GenBank/DDBJ databases">
        <title>Streptantibioticus silvisoli sp. nov., acidotolerant actinomycetes 1 from pine litter.</title>
        <authorList>
            <person name="Swiecimska M."/>
            <person name="Golinska P."/>
            <person name="Sangal V."/>
            <person name="Wachnowicz B."/>
            <person name="Goodfellow M."/>
        </authorList>
    </citation>
    <scope>NUCLEOTIDE SEQUENCE [LARGE SCALE GENOMIC DNA]</scope>
    <source>
        <strain evidence="6 7">DSM 42109</strain>
    </source>
</reference>
<comment type="similarity">
    <text evidence="1">Belongs to the LysR transcriptional regulatory family.</text>
</comment>
<dbReference type="Proteomes" id="UP001214441">
    <property type="component" value="Unassembled WGS sequence"/>
</dbReference>
<evidence type="ECO:0000256" key="1">
    <source>
        <dbReference type="ARBA" id="ARBA00009437"/>
    </source>
</evidence>
<gene>
    <name evidence="6" type="ORF">NMN56_006070</name>
</gene>
<evidence type="ECO:0000259" key="5">
    <source>
        <dbReference type="Pfam" id="PF03466"/>
    </source>
</evidence>
<dbReference type="Pfam" id="PF03466">
    <property type="entry name" value="LysR_substrate"/>
    <property type="match status" value="1"/>
</dbReference>
<comment type="caution">
    <text evidence="6">The sequence shown here is derived from an EMBL/GenBank/DDBJ whole genome shotgun (WGS) entry which is preliminary data.</text>
</comment>
<dbReference type="EMBL" id="JANCPR020000005">
    <property type="protein sequence ID" value="MDJ1131529.1"/>
    <property type="molecule type" value="Genomic_DNA"/>
</dbReference>
<dbReference type="Gene3D" id="3.40.190.10">
    <property type="entry name" value="Periplasmic binding protein-like II"/>
    <property type="match status" value="2"/>
</dbReference>
<dbReference type="SUPFAM" id="SSF53850">
    <property type="entry name" value="Periplasmic binding protein-like II"/>
    <property type="match status" value="1"/>
</dbReference>
<dbReference type="InterPro" id="IPR005119">
    <property type="entry name" value="LysR_subst-bd"/>
</dbReference>
<dbReference type="PANTHER" id="PTHR30346:SF29">
    <property type="entry name" value="LYSR SUBSTRATE-BINDING"/>
    <property type="match status" value="1"/>
</dbReference>
<evidence type="ECO:0000256" key="3">
    <source>
        <dbReference type="ARBA" id="ARBA00023125"/>
    </source>
</evidence>
<evidence type="ECO:0000256" key="4">
    <source>
        <dbReference type="ARBA" id="ARBA00023163"/>
    </source>
</evidence>
<organism evidence="6 7">
    <name type="scientific">Streptomyces iconiensis</name>
    <dbReference type="NCBI Taxonomy" id="1384038"/>
    <lineage>
        <taxon>Bacteria</taxon>
        <taxon>Bacillati</taxon>
        <taxon>Actinomycetota</taxon>
        <taxon>Actinomycetes</taxon>
        <taxon>Kitasatosporales</taxon>
        <taxon>Streptomycetaceae</taxon>
        <taxon>Streptomyces</taxon>
    </lineage>
</organism>
<keyword evidence="2" id="KW-0805">Transcription regulation</keyword>
<proteinExistence type="inferred from homology"/>
<name>A0ABT6ZRW9_9ACTN</name>
<sequence>MHLLDDPYRVVLPAGHALAAQSAVALGELAREPWVRGDPADGACARIVRDACLEAGFDPAFAVDSEDYATAQGFVAAGLGVALLPRTGLEARHPGVVVREFSGRGPLRPVCVALPETGAPARAEPAVLEGLLTAFLEVGAEVGGRGNGVK</sequence>
<evidence type="ECO:0000256" key="2">
    <source>
        <dbReference type="ARBA" id="ARBA00023015"/>
    </source>
</evidence>
<protein>
    <submittedName>
        <fullName evidence="6">LysR substrate-binding domain-containing protein</fullName>
    </submittedName>
</protein>
<feature type="domain" description="LysR substrate-binding" evidence="5">
    <location>
        <begin position="2"/>
        <end position="129"/>
    </location>
</feature>